<dbReference type="AlphaFoldDB" id="L0PGI9"/>
<dbReference type="PANTHER" id="PTHR13520:SF0">
    <property type="entry name" value="RAD50-INTERACTING PROTEIN 1"/>
    <property type="match status" value="1"/>
</dbReference>
<name>L0PGI9_PNEJI</name>
<dbReference type="GO" id="GO:0070939">
    <property type="term" value="C:Dsl1/NZR complex"/>
    <property type="evidence" value="ECO:0007669"/>
    <property type="project" value="InterPro"/>
</dbReference>
<organism evidence="3">
    <name type="scientific">Pneumocystis jirovecii</name>
    <name type="common">Human pneumocystis pneumonia agent</name>
    <dbReference type="NCBI Taxonomy" id="42068"/>
    <lineage>
        <taxon>Eukaryota</taxon>
        <taxon>Fungi</taxon>
        <taxon>Dikarya</taxon>
        <taxon>Ascomycota</taxon>
        <taxon>Taphrinomycotina</taxon>
        <taxon>Pneumocystomycetes</taxon>
        <taxon>Pneumocystaceae</taxon>
        <taxon>Pneumocystis</taxon>
    </lineage>
</organism>
<keyword evidence="1" id="KW-0175">Coiled coil</keyword>
<dbReference type="EMBL" id="CAKM01000284">
    <property type="protein sequence ID" value="CCJ31352.1"/>
    <property type="molecule type" value="Genomic_DNA"/>
</dbReference>
<gene>
    <name evidence="2" type="ORF">PNEJI1_000280</name>
</gene>
<protein>
    <submittedName>
        <fullName evidence="2">Uncharacterized protein</fullName>
    </submittedName>
</protein>
<evidence type="ECO:0000256" key="1">
    <source>
        <dbReference type="SAM" id="Coils"/>
    </source>
</evidence>
<dbReference type="GO" id="GO:0060628">
    <property type="term" value="P:regulation of ER to Golgi vesicle-mediated transport"/>
    <property type="evidence" value="ECO:0007669"/>
    <property type="project" value="TreeGrafter"/>
</dbReference>
<dbReference type="FunCoup" id="L0PGI9">
    <property type="interactions" value="35"/>
</dbReference>
<comment type="caution">
    <text evidence="2">The sequence shown here is derived from an EMBL/GenBank/DDBJ whole genome shotgun (WGS) entry which is preliminary data.</text>
</comment>
<sequence length="843" mass="99629">MDPVHIPGAWQYGWISKENISFEAEEQDKMQECSNIEEHLEEVNARLKALSNTDEIEQWIESLEKELEILEEEVKTIYAKENIQEDRKKLERYRKAIEECIKEERKEGKIGEIFLEKEGEIGSKKDREEQRKTENQETAFFMRLYASIKLLWRLEDAKGCLTTLIGLEKRRFLHQMHVKQTKALKVYQELIEWKNDTKKSYKGREQGLTHVEAFIRTKIHDLWGEMEKRLCRKRDFRGHLEKIGWPDKIKKGIVPDPNCFQRFRMSFQTLLTQHQEVIKNFKDKDKRIMCANVKHQDILLPFLIMSDPLNVQFRYHFMEKRKTNRIDKPEWFYTYILDTISSFADFFCIEIQNIINETTENDRNSLNEFITCLLKILEEKIQESLEFLLMDVHLFSHFVHETIKFDNVLEHDFGYFPHKSQWDGIVNIVLGKPETFTAWVELEKKCKYSINPKHIYINISVSIEQFQNIIDLTISPDAWNLDYDSVDESETKPTVSSLRIKNLIEGITEQYHSLKDFDQKSIFFTEIQSHILHSYYERLKSATDAFEVTFSRIIKAVSMTKTDEIIHGAKGLETLCRIYGSCIFIESCLFDWDDDIFFLELWQGFISNTKENKIVHRNTDLGNANILQEPNQGSLFSEVSSLYFNLHNRIEKLIIRHLEREIKEELRPYFKINTWSSSECPSSSMAMSCPVSIQMVDVLTLTDSMLNFLKKALSYLTFLRIYKQFSLNIENLLWNKVILKNTFSARGGTQFTRDIWELWTTCSKYVEKPEQNMKRLEDACTLLSLHSSNDNHIKSISSVGAIVFDLYKSPEEKTQYLKEIGVKCINIAETRNILQRRIDCWAQ</sequence>
<evidence type="ECO:0000313" key="2">
    <source>
        <dbReference type="EMBL" id="CCJ31352.1"/>
    </source>
</evidence>
<dbReference type="PROSITE" id="PS51386">
    <property type="entry name" value="RINT1_TIP20"/>
    <property type="match status" value="1"/>
</dbReference>
<dbReference type="Pfam" id="PF04437">
    <property type="entry name" value="RINT1_TIP1"/>
    <property type="match status" value="1"/>
</dbReference>
<accession>L0PGI9</accession>
<dbReference type="GO" id="GO:0006890">
    <property type="term" value="P:retrograde vesicle-mediated transport, Golgi to endoplasmic reticulum"/>
    <property type="evidence" value="ECO:0007669"/>
    <property type="project" value="InterPro"/>
</dbReference>
<dbReference type="Gene3D" id="1.20.58.670">
    <property type="entry name" value="Dsl1p vesicle tethering complex, Tip20p subunit, domain D"/>
    <property type="match status" value="1"/>
</dbReference>
<feature type="coiled-coil region" evidence="1">
    <location>
        <begin position="33"/>
        <end position="107"/>
    </location>
</feature>
<dbReference type="InterPro" id="IPR042044">
    <property type="entry name" value="EXOC6PINT-1/Sec15/Tip20_C_dom2"/>
</dbReference>
<dbReference type="InterPro" id="IPR007528">
    <property type="entry name" value="RINT1_Tip20"/>
</dbReference>
<proteinExistence type="predicted"/>
<dbReference type="VEuPathDB" id="FungiDB:PNEJI1_000280"/>
<reference evidence="2 3" key="1">
    <citation type="journal article" date="2012" name="MBio">
        <title>De novo assembly of the Pneumocystis jirovecii genome from a single bronchoalveolar lavage fluid specimen from a patient.</title>
        <authorList>
            <person name="Cisse O.H."/>
            <person name="Pagni M."/>
            <person name="Hauser P.M."/>
        </authorList>
    </citation>
    <scope>NUCLEOTIDE SEQUENCE [LARGE SCALE GENOMIC DNA]</scope>
    <source>
        <strain evidence="2 3">SE8</strain>
    </source>
</reference>
<dbReference type="InParanoid" id="L0PGI9"/>
<dbReference type="STRING" id="1209962.L0PGI9"/>
<evidence type="ECO:0000313" key="3">
    <source>
        <dbReference type="Proteomes" id="UP000010422"/>
    </source>
</evidence>
<dbReference type="PANTHER" id="PTHR13520">
    <property type="entry name" value="RAD50-INTERACTING PROTEIN 1 RINT-1"/>
    <property type="match status" value="1"/>
</dbReference>
<dbReference type="GO" id="GO:0006888">
    <property type="term" value="P:endoplasmic reticulum to Golgi vesicle-mediated transport"/>
    <property type="evidence" value="ECO:0007669"/>
    <property type="project" value="InterPro"/>
</dbReference>
<dbReference type="Proteomes" id="UP000010422">
    <property type="component" value="Unassembled WGS sequence"/>
</dbReference>
<dbReference type="Gene3D" id="1.20.58.1420">
    <property type="entry name" value="Dsl1p vesicle tethering complex, Tip20p subunit, domain B"/>
    <property type="match status" value="1"/>
</dbReference>
<dbReference type="InterPro" id="IPR042042">
    <property type="entry name" value="Tip20p_domB"/>
</dbReference>